<dbReference type="EMBL" id="PCQY01000006">
    <property type="protein sequence ID" value="PIP04825.1"/>
    <property type="molecule type" value="Genomic_DNA"/>
</dbReference>
<gene>
    <name evidence="3" type="ORF">COX53_00485</name>
</gene>
<dbReference type="PANTHER" id="PTHR46401:SF2">
    <property type="entry name" value="GLYCOSYLTRANSFERASE WBBK-RELATED"/>
    <property type="match status" value="1"/>
</dbReference>
<protein>
    <recommendedName>
        <fullName evidence="2">Glycosyl transferase family 1 domain-containing protein</fullName>
    </recommendedName>
</protein>
<feature type="domain" description="Glycosyl transferase family 1" evidence="2">
    <location>
        <begin position="197"/>
        <end position="341"/>
    </location>
</feature>
<dbReference type="Gene3D" id="3.40.50.2000">
    <property type="entry name" value="Glycogen Phosphorylase B"/>
    <property type="match status" value="2"/>
</dbReference>
<evidence type="ECO:0000259" key="2">
    <source>
        <dbReference type="Pfam" id="PF00534"/>
    </source>
</evidence>
<name>A0A2G9XCX0_UNCKA</name>
<dbReference type="InterPro" id="IPR001296">
    <property type="entry name" value="Glyco_trans_1"/>
</dbReference>
<dbReference type="Pfam" id="PF00534">
    <property type="entry name" value="Glycos_transf_1"/>
    <property type="match status" value="1"/>
</dbReference>
<keyword evidence="1" id="KW-0808">Transferase</keyword>
<organism evidence="3 4">
    <name type="scientific">candidate division WWE3 bacterium CG23_combo_of_CG06-09_8_20_14_all_40_14</name>
    <dbReference type="NCBI Taxonomy" id="1975095"/>
    <lineage>
        <taxon>Bacteria</taxon>
        <taxon>Katanobacteria</taxon>
    </lineage>
</organism>
<dbReference type="GO" id="GO:0016757">
    <property type="term" value="F:glycosyltransferase activity"/>
    <property type="evidence" value="ECO:0007669"/>
    <property type="project" value="InterPro"/>
</dbReference>
<evidence type="ECO:0000313" key="4">
    <source>
        <dbReference type="Proteomes" id="UP000231388"/>
    </source>
</evidence>
<comment type="caution">
    <text evidence="3">The sequence shown here is derived from an EMBL/GenBank/DDBJ whole genome shotgun (WGS) entry which is preliminary data.</text>
</comment>
<dbReference type="Proteomes" id="UP000231388">
    <property type="component" value="Unassembled WGS sequence"/>
</dbReference>
<evidence type="ECO:0000256" key="1">
    <source>
        <dbReference type="ARBA" id="ARBA00022679"/>
    </source>
</evidence>
<sequence>MKILFQSRADIFDKQGGDTVQMLETKASLEKFGVSVDLNCSLSADVSKYDIVHIFNLDWVCETYPQIINARKQGKRVVLSPIHHSQKEFERYENENRFGLMKIGNFLIPSQPLRDESRNLIKGLFYRKKLKPAVYQLLMGIRNQQKKSLELSDVILVQTELEAEDLKKDFKTKNFKWEKVINGIDDKKFKSLSTYSRNGEDSIIICAGRVEPRKNQLNLIKAYRNMEKNKSVLVFVGSLNKHHPTYIQKFLREIKLSKGDIEYTGFISQDKLCALYSTAVAFISPSWFETTGLVYLEAAVCGVPSIVAAGNRAKEYLGENALYCDPGNVLSIQKTLSQALQVHTVKNGFADFVKKTYTWDNCAKKTKRIYEKILNPKFEATRD</sequence>
<accession>A0A2G9XCX0</accession>
<dbReference type="SUPFAM" id="SSF53756">
    <property type="entry name" value="UDP-Glycosyltransferase/glycogen phosphorylase"/>
    <property type="match status" value="1"/>
</dbReference>
<evidence type="ECO:0000313" key="3">
    <source>
        <dbReference type="EMBL" id="PIP04825.1"/>
    </source>
</evidence>
<proteinExistence type="predicted"/>
<reference evidence="3 4" key="1">
    <citation type="submission" date="2017-09" db="EMBL/GenBank/DDBJ databases">
        <title>Depth-based differentiation of microbial function through sediment-hosted aquifers and enrichment of novel symbionts in the deep terrestrial subsurface.</title>
        <authorList>
            <person name="Probst A.J."/>
            <person name="Ladd B."/>
            <person name="Jarett J.K."/>
            <person name="Geller-Mcgrath D.E."/>
            <person name="Sieber C.M."/>
            <person name="Emerson J.B."/>
            <person name="Anantharaman K."/>
            <person name="Thomas B.C."/>
            <person name="Malmstrom R."/>
            <person name="Stieglmeier M."/>
            <person name="Klingl A."/>
            <person name="Woyke T."/>
            <person name="Ryan C.M."/>
            <person name="Banfield J.F."/>
        </authorList>
    </citation>
    <scope>NUCLEOTIDE SEQUENCE [LARGE SCALE GENOMIC DNA]</scope>
    <source>
        <strain evidence="3">CG23_combo_of_CG06-09_8_20_14_all_40_14</strain>
    </source>
</reference>
<dbReference type="PANTHER" id="PTHR46401">
    <property type="entry name" value="GLYCOSYLTRANSFERASE WBBK-RELATED"/>
    <property type="match status" value="1"/>
</dbReference>
<dbReference type="AlphaFoldDB" id="A0A2G9XCX0"/>